<gene>
    <name evidence="1" type="ORF">JCM14722_25460</name>
</gene>
<evidence type="ECO:0000313" key="1">
    <source>
        <dbReference type="EMBL" id="BDQ35004.1"/>
    </source>
</evidence>
<dbReference type="Proteomes" id="UP001061361">
    <property type="component" value="Chromosome"/>
</dbReference>
<sequence>MTVSTMLRVSLSYEVVFSGCMAYSRWDRSRRLRDNADTGPYNPMSKPCAIAGKYVPVANSATGAST</sequence>
<reference evidence="1" key="1">
    <citation type="submission" date="2022-08" db="EMBL/GenBank/DDBJ databases">
        <title>Genome Sequence of the sulphate-reducing bacterium, Pseudodesulfovibrio portus JCM14722.</title>
        <authorList>
            <person name="Kondo R."/>
            <person name="Kataoka T."/>
        </authorList>
    </citation>
    <scope>NUCLEOTIDE SEQUENCE</scope>
    <source>
        <strain evidence="1">JCM 14722</strain>
    </source>
</reference>
<keyword evidence="2" id="KW-1185">Reference proteome</keyword>
<dbReference type="EMBL" id="AP026708">
    <property type="protein sequence ID" value="BDQ35004.1"/>
    <property type="molecule type" value="Genomic_DNA"/>
</dbReference>
<proteinExistence type="predicted"/>
<organism evidence="1 2">
    <name type="scientific">Pseudodesulfovibrio portus</name>
    <dbReference type="NCBI Taxonomy" id="231439"/>
    <lineage>
        <taxon>Bacteria</taxon>
        <taxon>Pseudomonadati</taxon>
        <taxon>Thermodesulfobacteriota</taxon>
        <taxon>Desulfovibrionia</taxon>
        <taxon>Desulfovibrionales</taxon>
        <taxon>Desulfovibrionaceae</taxon>
    </lineage>
</organism>
<protein>
    <submittedName>
        <fullName evidence="1">Uncharacterized protein</fullName>
    </submittedName>
</protein>
<evidence type="ECO:0000313" key="2">
    <source>
        <dbReference type="Proteomes" id="UP001061361"/>
    </source>
</evidence>
<accession>A0ABM8AU26</accession>
<name>A0ABM8AU26_9BACT</name>